<feature type="compositionally biased region" description="Basic and acidic residues" evidence="1">
    <location>
        <begin position="8"/>
        <end position="23"/>
    </location>
</feature>
<gene>
    <name evidence="2" type="ORF">RHGRI_003038</name>
</gene>
<dbReference type="EMBL" id="JACTNZ010000001">
    <property type="protein sequence ID" value="KAG5567700.1"/>
    <property type="molecule type" value="Genomic_DNA"/>
</dbReference>
<evidence type="ECO:0000256" key="1">
    <source>
        <dbReference type="SAM" id="MobiDB-lite"/>
    </source>
</evidence>
<evidence type="ECO:0000313" key="3">
    <source>
        <dbReference type="Proteomes" id="UP000823749"/>
    </source>
</evidence>
<accession>A0AAV6LRA8</accession>
<organism evidence="2 3">
    <name type="scientific">Rhododendron griersonianum</name>
    <dbReference type="NCBI Taxonomy" id="479676"/>
    <lineage>
        <taxon>Eukaryota</taxon>
        <taxon>Viridiplantae</taxon>
        <taxon>Streptophyta</taxon>
        <taxon>Embryophyta</taxon>
        <taxon>Tracheophyta</taxon>
        <taxon>Spermatophyta</taxon>
        <taxon>Magnoliopsida</taxon>
        <taxon>eudicotyledons</taxon>
        <taxon>Gunneridae</taxon>
        <taxon>Pentapetalae</taxon>
        <taxon>asterids</taxon>
        <taxon>Ericales</taxon>
        <taxon>Ericaceae</taxon>
        <taxon>Ericoideae</taxon>
        <taxon>Rhodoreae</taxon>
        <taxon>Rhododendron</taxon>
    </lineage>
</organism>
<dbReference type="Proteomes" id="UP000823749">
    <property type="component" value="Chromosome 1"/>
</dbReference>
<proteinExistence type="predicted"/>
<comment type="caution">
    <text evidence="2">The sequence shown here is derived from an EMBL/GenBank/DDBJ whole genome shotgun (WGS) entry which is preliminary data.</text>
</comment>
<evidence type="ECO:0000313" key="2">
    <source>
        <dbReference type="EMBL" id="KAG5567700.1"/>
    </source>
</evidence>
<protein>
    <submittedName>
        <fullName evidence="2">Uncharacterized protein</fullName>
    </submittedName>
</protein>
<feature type="region of interest" description="Disordered" evidence="1">
    <location>
        <begin position="1"/>
        <end position="86"/>
    </location>
</feature>
<reference evidence="2" key="1">
    <citation type="submission" date="2020-08" db="EMBL/GenBank/DDBJ databases">
        <title>Plant Genome Project.</title>
        <authorList>
            <person name="Zhang R.-G."/>
        </authorList>
    </citation>
    <scope>NUCLEOTIDE SEQUENCE</scope>
    <source>
        <strain evidence="2">WSP0</strain>
        <tissue evidence="2">Leaf</tissue>
    </source>
</reference>
<dbReference type="AlphaFoldDB" id="A0AAV6LRA8"/>
<feature type="compositionally biased region" description="Basic and acidic residues" evidence="1">
    <location>
        <begin position="29"/>
        <end position="45"/>
    </location>
</feature>
<keyword evidence="3" id="KW-1185">Reference proteome</keyword>
<name>A0AAV6LRA8_9ERIC</name>
<sequence>MGSRRKEKPSAEKGKEEEPYVEKGEDELSVQKRREEVMNKGRELIKSWQLSARQRRLEAKSSSDVDQQQEEGNPKKRKTPEERPRFTYQERWAYKRRLNESGGFDVGDVPDNVDPRLTPIKPYKVLGRPNADLRLKKVEKYSKLALDKYNKDNVCALRKPSSSLGSFSRQTSLLIVVGSGMLPFRASICLVFALRTSKLSCILISMMREMSSFARVLHNSNYSEGYGEINSGSQSIRSLLTTTGVAHRRFVPSGVFHLHGTDSSPPASPINMNLLETLKSRFVKFWKKKAIG</sequence>